<accession>A0A9W7XWK3</accession>
<protein>
    <submittedName>
        <fullName evidence="1">Uncharacterized protein</fullName>
    </submittedName>
</protein>
<gene>
    <name evidence="1" type="ORF">LPJ61_006263</name>
</gene>
<dbReference type="Proteomes" id="UP001143981">
    <property type="component" value="Unassembled WGS sequence"/>
</dbReference>
<name>A0A9W7XWK3_9FUNG</name>
<sequence length="323" mass="34408">LESAITLVHSSAPGRPQAAADAETDVAQWAERSRAQVESILNDSAPPSAGNGTEGEQQKLQRILWRLAGLRHTDGLREPLFALFAAVSLGCPGIGAMAVAIETCLVISQLEQTPPAAGAYVKRLSKRCAADRQLSSSVEYLLEESLGLFERYLRDGSDQQRADVLCLVSGYAELLGCERARLLLGPWWAARGLQALLDTLTVSLPGTSLLITDVGDPRDLPASTDAGGSVAYVLDRYRTAELVHALDVFVARITEAITPAELCAQLLGRLFGAASPSALWLLTRVAQRTKDLGRTYQSAFQFCVDSLSPAQPTGGDSDDGSGD</sequence>
<reference evidence="1" key="1">
    <citation type="submission" date="2022-07" db="EMBL/GenBank/DDBJ databases">
        <title>Phylogenomic reconstructions and comparative analyses of Kickxellomycotina fungi.</title>
        <authorList>
            <person name="Reynolds N.K."/>
            <person name="Stajich J.E."/>
            <person name="Barry K."/>
            <person name="Grigoriev I.V."/>
            <person name="Crous P."/>
            <person name="Smith M.E."/>
        </authorList>
    </citation>
    <scope>NUCLEOTIDE SEQUENCE</scope>
    <source>
        <strain evidence="1">BCRC 34381</strain>
    </source>
</reference>
<feature type="non-terminal residue" evidence="1">
    <location>
        <position position="1"/>
    </location>
</feature>
<proteinExistence type="predicted"/>
<comment type="caution">
    <text evidence="1">The sequence shown here is derived from an EMBL/GenBank/DDBJ whole genome shotgun (WGS) entry which is preliminary data.</text>
</comment>
<keyword evidence="2" id="KW-1185">Reference proteome</keyword>
<feature type="non-terminal residue" evidence="1">
    <location>
        <position position="323"/>
    </location>
</feature>
<dbReference type="EMBL" id="JANBOI010002822">
    <property type="protein sequence ID" value="KAJ1719717.1"/>
    <property type="molecule type" value="Genomic_DNA"/>
</dbReference>
<dbReference type="OrthoDB" id="49511at2759"/>
<dbReference type="AlphaFoldDB" id="A0A9W7XWK3"/>
<evidence type="ECO:0000313" key="2">
    <source>
        <dbReference type="Proteomes" id="UP001143981"/>
    </source>
</evidence>
<organism evidence="1 2">
    <name type="scientific">Coemansia biformis</name>
    <dbReference type="NCBI Taxonomy" id="1286918"/>
    <lineage>
        <taxon>Eukaryota</taxon>
        <taxon>Fungi</taxon>
        <taxon>Fungi incertae sedis</taxon>
        <taxon>Zoopagomycota</taxon>
        <taxon>Kickxellomycotina</taxon>
        <taxon>Kickxellomycetes</taxon>
        <taxon>Kickxellales</taxon>
        <taxon>Kickxellaceae</taxon>
        <taxon>Coemansia</taxon>
    </lineage>
</organism>
<evidence type="ECO:0000313" key="1">
    <source>
        <dbReference type="EMBL" id="KAJ1719717.1"/>
    </source>
</evidence>